<proteinExistence type="predicted"/>
<evidence type="ECO:0000313" key="2">
    <source>
        <dbReference type="Proteomes" id="UP001305414"/>
    </source>
</evidence>
<keyword evidence="2" id="KW-1185">Reference proteome</keyword>
<dbReference type="AlphaFoldDB" id="A0AAN7V0S9"/>
<dbReference type="EMBL" id="JAWHQM010000058">
    <property type="protein sequence ID" value="KAK5635836.1"/>
    <property type="molecule type" value="Genomic_DNA"/>
</dbReference>
<sequence>MLQCRCYDADDAIRQAVRQSGVVSALDAVYADDDDDAEGYVQVNNTKAMPQPERTAANGMMN</sequence>
<protein>
    <submittedName>
        <fullName evidence="1">Uncharacterized protein</fullName>
    </submittedName>
</protein>
<dbReference type="Proteomes" id="UP001305414">
    <property type="component" value="Unassembled WGS sequence"/>
</dbReference>
<reference evidence="1 2" key="1">
    <citation type="submission" date="2023-10" db="EMBL/GenBank/DDBJ databases">
        <title>Draft genome sequence of Xylaria bambusicola isolate GMP-LS, the root and basal stem rot pathogen of sugarcane in Indonesia.</title>
        <authorList>
            <person name="Selvaraj P."/>
            <person name="Muralishankar V."/>
            <person name="Muruganantham S."/>
            <person name="Sp S."/>
            <person name="Haryani S."/>
            <person name="Lau K.J.X."/>
            <person name="Naqvi N.I."/>
        </authorList>
    </citation>
    <scope>NUCLEOTIDE SEQUENCE [LARGE SCALE GENOMIC DNA]</scope>
    <source>
        <strain evidence="1">GMP-LS</strain>
    </source>
</reference>
<organism evidence="1 2">
    <name type="scientific">Xylaria bambusicola</name>
    <dbReference type="NCBI Taxonomy" id="326684"/>
    <lineage>
        <taxon>Eukaryota</taxon>
        <taxon>Fungi</taxon>
        <taxon>Dikarya</taxon>
        <taxon>Ascomycota</taxon>
        <taxon>Pezizomycotina</taxon>
        <taxon>Sordariomycetes</taxon>
        <taxon>Xylariomycetidae</taxon>
        <taxon>Xylariales</taxon>
        <taxon>Xylariaceae</taxon>
        <taxon>Xylaria</taxon>
    </lineage>
</organism>
<evidence type="ECO:0000313" key="1">
    <source>
        <dbReference type="EMBL" id="KAK5635836.1"/>
    </source>
</evidence>
<accession>A0AAN7V0S9</accession>
<name>A0AAN7V0S9_9PEZI</name>
<comment type="caution">
    <text evidence="1">The sequence shown here is derived from an EMBL/GenBank/DDBJ whole genome shotgun (WGS) entry which is preliminary data.</text>
</comment>
<gene>
    <name evidence="1" type="ORF">RRF57_011548</name>
</gene>